<dbReference type="PANTHER" id="PTHR43685:SF5">
    <property type="entry name" value="GLYCOSYLTRANSFERASE EPSE-RELATED"/>
    <property type="match status" value="1"/>
</dbReference>
<feature type="domain" description="Glycosyltransferase 2-like" evidence="4">
    <location>
        <begin position="4"/>
        <end position="166"/>
    </location>
</feature>
<gene>
    <name evidence="5" type="ORF">GLP18_02545</name>
</gene>
<proteinExistence type="inferred from homology"/>
<organism evidence="5 6">
    <name type="scientific">Streptococcus suis</name>
    <dbReference type="NCBI Taxonomy" id="1307"/>
    <lineage>
        <taxon>Bacteria</taxon>
        <taxon>Bacillati</taxon>
        <taxon>Bacillota</taxon>
        <taxon>Bacilli</taxon>
        <taxon>Lactobacillales</taxon>
        <taxon>Streptococcaceae</taxon>
        <taxon>Streptococcus</taxon>
    </lineage>
</organism>
<evidence type="ECO:0000256" key="2">
    <source>
        <dbReference type="ARBA" id="ARBA00022676"/>
    </source>
</evidence>
<keyword evidence="3 5" id="KW-0808">Transferase</keyword>
<evidence type="ECO:0000256" key="3">
    <source>
        <dbReference type="ARBA" id="ARBA00022679"/>
    </source>
</evidence>
<reference evidence="5 6" key="1">
    <citation type="submission" date="2019-11" db="EMBL/GenBank/DDBJ databases">
        <title>Divergent Streptococcus suis from cattle.</title>
        <authorList>
            <person name="Williamson C."/>
        </authorList>
    </citation>
    <scope>NUCLEOTIDE SEQUENCE [LARGE SCALE GENOMIC DNA]</scope>
    <source>
        <strain evidence="5 6">10-36905</strain>
    </source>
</reference>
<dbReference type="Pfam" id="PF00535">
    <property type="entry name" value="Glycos_transf_2"/>
    <property type="match status" value="1"/>
</dbReference>
<comment type="similarity">
    <text evidence="1">Belongs to the glycosyltransferase 2 family.</text>
</comment>
<dbReference type="PANTHER" id="PTHR43685">
    <property type="entry name" value="GLYCOSYLTRANSFERASE"/>
    <property type="match status" value="1"/>
</dbReference>
<dbReference type="EMBL" id="WNXH01000003">
    <property type="protein sequence ID" value="MYN69116.1"/>
    <property type="molecule type" value="Genomic_DNA"/>
</dbReference>
<evidence type="ECO:0000259" key="4">
    <source>
        <dbReference type="Pfam" id="PF00535"/>
    </source>
</evidence>
<sequence>MKFSVLMSVYEKENPNYLRNSLESILINQTVIPTEVILVEDGPLTDGLYSVLEEFKSRFSFLKTISLKSNVGLGEALNEGLKHCSFEWVARMDSDDIAVNNRFEIQLNYLEKYPSLDLLGGSIIEFGNALDDIKSQKTMPTDENDIINYSKTRNPFCHMTVFLKKSAVLDAGGYQHLPYVEDYYLWVRMLAANKRVANLPNILVYARVGNGLAERRSNKAQIVSWKILNDFMLEQGMISKIIYIKNMISIRLFVYIPADVKRLIYRHILR</sequence>
<accession>A0A6L8MVG1</accession>
<dbReference type="InterPro" id="IPR001173">
    <property type="entry name" value="Glyco_trans_2-like"/>
</dbReference>
<dbReference type="Gene3D" id="3.90.550.10">
    <property type="entry name" value="Spore Coat Polysaccharide Biosynthesis Protein SpsA, Chain A"/>
    <property type="match status" value="1"/>
</dbReference>
<comment type="caution">
    <text evidence="5">The sequence shown here is derived from an EMBL/GenBank/DDBJ whole genome shotgun (WGS) entry which is preliminary data.</text>
</comment>
<evidence type="ECO:0000256" key="1">
    <source>
        <dbReference type="ARBA" id="ARBA00006739"/>
    </source>
</evidence>
<name>A0A6L8MVG1_STRSU</name>
<dbReference type="Proteomes" id="UP000483765">
    <property type="component" value="Unassembled WGS sequence"/>
</dbReference>
<evidence type="ECO:0000313" key="5">
    <source>
        <dbReference type="EMBL" id="MYN69116.1"/>
    </source>
</evidence>
<dbReference type="CDD" id="cd04195">
    <property type="entry name" value="GT2_AmsE_like"/>
    <property type="match status" value="1"/>
</dbReference>
<protein>
    <submittedName>
        <fullName evidence="5">Glycosyltransferase</fullName>
    </submittedName>
</protein>
<keyword evidence="2" id="KW-0328">Glycosyltransferase</keyword>
<dbReference type="GO" id="GO:0016757">
    <property type="term" value="F:glycosyltransferase activity"/>
    <property type="evidence" value="ECO:0007669"/>
    <property type="project" value="UniProtKB-KW"/>
</dbReference>
<evidence type="ECO:0000313" key="6">
    <source>
        <dbReference type="Proteomes" id="UP000483765"/>
    </source>
</evidence>
<dbReference type="InterPro" id="IPR029044">
    <property type="entry name" value="Nucleotide-diphossugar_trans"/>
</dbReference>
<dbReference type="AlphaFoldDB" id="A0A6L8MVG1"/>
<dbReference type="InterPro" id="IPR050834">
    <property type="entry name" value="Glycosyltransf_2"/>
</dbReference>
<dbReference type="SUPFAM" id="SSF53448">
    <property type="entry name" value="Nucleotide-diphospho-sugar transferases"/>
    <property type="match status" value="1"/>
</dbReference>
<dbReference type="RefSeq" id="WP_174235156.1">
    <property type="nucleotide sequence ID" value="NZ_WNXH01000003.1"/>
</dbReference>